<gene>
    <name evidence="2" type="ORF">HNP36_000701</name>
</gene>
<reference evidence="2 3" key="1">
    <citation type="submission" date="2020-08" db="EMBL/GenBank/DDBJ databases">
        <title>Functional genomics of gut bacteria from endangered species of beetles.</title>
        <authorList>
            <person name="Carlos-Shanley C."/>
        </authorList>
    </citation>
    <scope>NUCLEOTIDE SEQUENCE [LARGE SCALE GENOMIC DNA]</scope>
    <source>
        <strain evidence="2 3">S00136</strain>
    </source>
</reference>
<name>A0A841N805_9FLAO</name>
<organism evidence="2 3">
    <name type="scientific">Chryseobacterium shigense</name>
    <dbReference type="NCBI Taxonomy" id="297244"/>
    <lineage>
        <taxon>Bacteria</taxon>
        <taxon>Pseudomonadati</taxon>
        <taxon>Bacteroidota</taxon>
        <taxon>Flavobacteriia</taxon>
        <taxon>Flavobacteriales</taxon>
        <taxon>Weeksellaceae</taxon>
        <taxon>Chryseobacterium group</taxon>
        <taxon>Chryseobacterium</taxon>
    </lineage>
</organism>
<protein>
    <submittedName>
        <fullName evidence="2">YD repeat-containing protein</fullName>
    </submittedName>
</protein>
<evidence type="ECO:0000256" key="1">
    <source>
        <dbReference type="SAM" id="SignalP"/>
    </source>
</evidence>
<evidence type="ECO:0000313" key="3">
    <source>
        <dbReference type="Proteomes" id="UP000589738"/>
    </source>
</evidence>
<sequence>MRKLLLSVTLISGLVQAQRNFGGTPEPMPSVSSFSSYVNTPVSLSTGVPNISIPLFSLPTGSGNLTLPVALSYHTYNAAADKPGSEVGLGWSLMKAGVISRILSGVDERFSDSSKPDYQKNQFYDIYYYDIPGNSGKFKFVRDINNNTFTVNNISGNNVKIEYTRTSNTATLIVDSFTITDGSGLKYIFEDYSLSRTSEDTRAKEFNYKSAFFLTRITDQNNVTVANFSYQKNNKYIGSGTSYLLYQNCKLETISTKYGKIVFENGYASSLDDTNNDAYSIKSVSLLDSSSRLVSKYRMEYADFHIPGPQPKTNEGKRTLWTLDKLDKNQQVIESRKFRYDTSGSETSYSPLPDPESYGNFLCPSTGYVSPTYNTLGLLKQMDLPEGGSVVYNFEAGTVYLDKSNVQLDNTVISDPDLQYLDMVNTIGFDTNTSRNYTFQVSEAGQFFVSFIPDETYVIPNPHGDIILTPTYKLANSAGTNISGNRGSCREDVLVYNLVPGTYTFKITGNGNGSLFNYRIKSLPQPYKNRYFSGTRIANIKYYESSGNLKKTISYDYDSFSNPNNASGESYMNEVCSGAEYEGSFVLYRNIKEIYGTPSQNTGYTKYYYKTPNDYSMWPAIYRPYYNIVSSGLLVKKEVFNAQNQLMGDENTDYVLEEIPTADEYALCSSNTSKAAWLKSVKTFSKNYYTNGSSLQNSTETIFNASNFQPSVMKETSPEGKVTEKKIKYAGDLNNTRLSTAGMTEVPLLTEVRVNGALVDKSETKYDNVSNFYPSSVMGYNVQNQNEFTAATLDVYDDKGNLVQVSDKSNVPVTTIWGYDKTQPIAKIEGLAYSQVMNLPVVIAAINASNADAANPANEASLLQALENLRKDPALKNYSVTAYTYDPLIGITNSISPNGIKTIYLYDHSGRLVKVTDASGKTLKEYQYNYKH</sequence>
<comment type="caution">
    <text evidence="2">The sequence shown here is derived from an EMBL/GenBank/DDBJ whole genome shotgun (WGS) entry which is preliminary data.</text>
</comment>
<proteinExistence type="predicted"/>
<keyword evidence="3" id="KW-1185">Reference proteome</keyword>
<dbReference type="Pfam" id="PF05593">
    <property type="entry name" value="RHS_repeat"/>
    <property type="match status" value="1"/>
</dbReference>
<dbReference type="AlphaFoldDB" id="A0A841N805"/>
<feature type="chain" id="PRO_5032335675" evidence="1">
    <location>
        <begin position="18"/>
        <end position="932"/>
    </location>
</feature>
<evidence type="ECO:0000313" key="2">
    <source>
        <dbReference type="EMBL" id="MBB6369648.1"/>
    </source>
</evidence>
<dbReference type="Proteomes" id="UP000589738">
    <property type="component" value="Unassembled WGS sequence"/>
</dbReference>
<dbReference type="EMBL" id="JACHLC010000001">
    <property type="protein sequence ID" value="MBB6369648.1"/>
    <property type="molecule type" value="Genomic_DNA"/>
</dbReference>
<feature type="signal peptide" evidence="1">
    <location>
        <begin position="1"/>
        <end position="17"/>
    </location>
</feature>
<dbReference type="RefSeq" id="WP_184160364.1">
    <property type="nucleotide sequence ID" value="NZ_JACHLC010000001.1"/>
</dbReference>
<keyword evidence="1" id="KW-0732">Signal</keyword>
<dbReference type="Gene3D" id="2.180.10.10">
    <property type="entry name" value="RHS repeat-associated core"/>
    <property type="match status" value="1"/>
</dbReference>
<accession>A0A841N805</accession>
<dbReference type="InterPro" id="IPR031325">
    <property type="entry name" value="RHS_repeat"/>
</dbReference>